<evidence type="ECO:0000313" key="2">
    <source>
        <dbReference type="EMBL" id="MBL7630640.1"/>
    </source>
</evidence>
<reference evidence="2" key="1">
    <citation type="submission" date="2020-12" db="EMBL/GenBank/DDBJ databases">
        <title>Genomic characterization of non-nitrogen-fixing Frankia strains.</title>
        <authorList>
            <person name="Carlos-Shanley C."/>
            <person name="Guerra T."/>
            <person name="Hahn D."/>
        </authorList>
    </citation>
    <scope>NUCLEOTIDE SEQUENCE</scope>
    <source>
        <strain evidence="2">CN6</strain>
    </source>
</reference>
<organism evidence="2 3">
    <name type="scientific">Frankia nepalensis</name>
    <dbReference type="NCBI Taxonomy" id="1836974"/>
    <lineage>
        <taxon>Bacteria</taxon>
        <taxon>Bacillati</taxon>
        <taxon>Actinomycetota</taxon>
        <taxon>Actinomycetes</taxon>
        <taxon>Frankiales</taxon>
        <taxon>Frankiaceae</taxon>
        <taxon>Frankia</taxon>
    </lineage>
</organism>
<dbReference type="EMBL" id="JAEACQ010000253">
    <property type="protein sequence ID" value="MBL7630640.1"/>
    <property type="molecule type" value="Genomic_DNA"/>
</dbReference>
<feature type="region of interest" description="Disordered" evidence="1">
    <location>
        <begin position="1"/>
        <end position="30"/>
    </location>
</feature>
<name>A0A937RKL8_9ACTN</name>
<dbReference type="Proteomes" id="UP000604475">
    <property type="component" value="Unassembled WGS sequence"/>
</dbReference>
<evidence type="ECO:0000256" key="1">
    <source>
        <dbReference type="SAM" id="MobiDB-lite"/>
    </source>
</evidence>
<evidence type="ECO:0000313" key="3">
    <source>
        <dbReference type="Proteomes" id="UP000604475"/>
    </source>
</evidence>
<dbReference type="RefSeq" id="WP_203003480.1">
    <property type="nucleotide sequence ID" value="NZ_JADWYU010000093.1"/>
</dbReference>
<sequence>MTLPTSAGVPCARGAEPGAPVRSGSSTMPRRVARRGLSDLIRPASTVWPISTVWPTRAVAAVAGVAVAP</sequence>
<accession>A0A937RKL8</accession>
<keyword evidence="3" id="KW-1185">Reference proteome</keyword>
<proteinExistence type="predicted"/>
<comment type="caution">
    <text evidence="2">The sequence shown here is derived from an EMBL/GenBank/DDBJ whole genome shotgun (WGS) entry which is preliminary data.</text>
</comment>
<dbReference type="AlphaFoldDB" id="A0A937RKL8"/>
<gene>
    <name evidence="2" type="ORF">I7412_26470</name>
</gene>
<protein>
    <submittedName>
        <fullName evidence="2">Uncharacterized protein</fullName>
    </submittedName>
</protein>